<evidence type="ECO:0000313" key="3">
    <source>
        <dbReference type="Proteomes" id="UP000293360"/>
    </source>
</evidence>
<feature type="compositionally biased region" description="Polar residues" evidence="1">
    <location>
        <begin position="151"/>
        <end position="184"/>
    </location>
</feature>
<feature type="region of interest" description="Disordered" evidence="1">
    <location>
        <begin position="1"/>
        <end position="383"/>
    </location>
</feature>
<feature type="compositionally biased region" description="Polar residues" evidence="1">
    <location>
        <begin position="614"/>
        <end position="648"/>
    </location>
</feature>
<dbReference type="STRING" id="155417.A0A4Q4TS37"/>
<feature type="compositionally biased region" description="Low complexity" evidence="1">
    <location>
        <begin position="105"/>
        <end position="118"/>
    </location>
</feature>
<dbReference type="EMBL" id="QJNU01000068">
    <property type="protein sequence ID" value="RYP08283.1"/>
    <property type="molecule type" value="Genomic_DNA"/>
</dbReference>
<proteinExistence type="predicted"/>
<feature type="compositionally biased region" description="Polar residues" evidence="1">
    <location>
        <begin position="349"/>
        <end position="359"/>
    </location>
</feature>
<feature type="compositionally biased region" description="Low complexity" evidence="1">
    <location>
        <begin position="128"/>
        <end position="145"/>
    </location>
</feature>
<keyword evidence="3" id="KW-1185">Reference proteome</keyword>
<feature type="compositionally biased region" description="Low complexity" evidence="1">
    <location>
        <begin position="219"/>
        <end position="229"/>
    </location>
</feature>
<feature type="compositionally biased region" description="Low complexity" evidence="1">
    <location>
        <begin position="238"/>
        <end position="258"/>
    </location>
</feature>
<organism evidence="2 3">
    <name type="scientific">Monosporascus ibericus</name>
    <dbReference type="NCBI Taxonomy" id="155417"/>
    <lineage>
        <taxon>Eukaryota</taxon>
        <taxon>Fungi</taxon>
        <taxon>Dikarya</taxon>
        <taxon>Ascomycota</taxon>
        <taxon>Pezizomycotina</taxon>
        <taxon>Sordariomycetes</taxon>
        <taxon>Xylariomycetidae</taxon>
        <taxon>Xylariales</taxon>
        <taxon>Xylariales incertae sedis</taxon>
        <taxon>Monosporascus</taxon>
    </lineage>
</organism>
<dbReference type="AlphaFoldDB" id="A0A4Q4TS37"/>
<reference evidence="2 3" key="1">
    <citation type="submission" date="2018-06" db="EMBL/GenBank/DDBJ databases">
        <title>Complete Genomes of Monosporascus.</title>
        <authorList>
            <person name="Robinson A.J."/>
            <person name="Natvig D.O."/>
        </authorList>
    </citation>
    <scope>NUCLEOTIDE SEQUENCE [LARGE SCALE GENOMIC DNA]</scope>
    <source>
        <strain evidence="2 3">CBS 110550</strain>
    </source>
</reference>
<dbReference type="OrthoDB" id="4155914at2759"/>
<feature type="compositionally biased region" description="Basic and acidic residues" evidence="1">
    <location>
        <begin position="927"/>
        <end position="942"/>
    </location>
</feature>
<evidence type="ECO:0000313" key="2">
    <source>
        <dbReference type="EMBL" id="RYP08283.1"/>
    </source>
</evidence>
<sequence length="977" mass="106926">MPSFNRLSRHSNRSQHNLEQQQQQPPPPQPPQPPQSAQQQQHYHHHQHQQQHSRQQQQPVNNSGGPAAPHPAPFATTDGCSGTATGLAIFGDLETPGTGPGGGVSNTFPSASPTSFSSGDRDSFQIDATQQPAQQQTQAPSQSQSVKQRNRLSQHLFSTNHHNNSPSAQGFQGSPQESFGSTNPNAPPSSIPPGVGAGAAATQLQQQHYHHSPVPLNQPTSNPNNNTSTVATYTTPRQQHQQQDQQHQHQHQQQQQQQLPPPPVPSNSRPPDNFAELVSRSQSARQPHPQVSPIQTQLPRAVAGASVENLPQSAHLPSPILPQGSQTAPTEQKRSGPIRLFKNLVARASQHQQHNSYDNTAGLARRPSKRHSNLSPVRRDPSQISFEETPLDWQAQGSHQPSPLHGAGEADEHYLIGRSNQDALSQNSPYSQNSIRHVPADVDSSAYSQTDQQRPQLYGQVAADPSQARYQYVHPDAQYQTGNRQSPPYAGQLSTSSSQLTNPETVSQLSYESPIVDSDHQANTHSSQQVSPAVNYGQQELLTQQNQQQVIPSATQAQTMAPPPTGPASNRRPGDNKDQLRASAVDPPPGPPPNYRHSQSQLGGMNNLPPTPSALPSNPSFRTSTVADRQQFDGSGQEAGRNSPQPSTGEGGSDPDKQFKDLLNKYKNVKRLYFDGKTHVEQLAAQVEQLQNAVANQRMSQSRTALDDNEYSTRFNRLNGAINNLAFNIRKDWRTLPEWIENYVSPDAIKTGKQEMTAVGRAVIIRWIVDEVFNKCFHPGLDVNLSSQLKVIEQNIRKFSYTLNSQEEYEALTAKVVNWRMATLEGLQHVLQAPESNDYRADFTKMIATNLTAALYKHLNDPPPPGVDGSASMIIELAVGIAANLPLESRDVAITYPLPGDPIQPELMDPEKTGLPPLAEYADAAEESGKDGDKASKRDKTKSAPPKDPNKVRFAGFCVVEVRGRQVLVKAPVWSLA</sequence>
<feature type="compositionally biased region" description="Basic residues" evidence="1">
    <location>
        <begin position="42"/>
        <end position="51"/>
    </location>
</feature>
<feature type="compositionally biased region" description="Polar residues" evidence="1">
    <location>
        <begin position="550"/>
        <end position="559"/>
    </location>
</feature>
<evidence type="ECO:0008006" key="4">
    <source>
        <dbReference type="Google" id="ProtNLM"/>
    </source>
</evidence>
<feature type="region of interest" description="Disordered" evidence="1">
    <location>
        <begin position="544"/>
        <end position="659"/>
    </location>
</feature>
<feature type="compositionally biased region" description="Low complexity" evidence="1">
    <location>
        <begin position="198"/>
        <end position="207"/>
    </location>
</feature>
<protein>
    <recommendedName>
        <fullName evidence="4">S-adenosylmethionine-dependent methyltransferase-like protein</fullName>
    </recommendedName>
</protein>
<accession>A0A4Q4TS37</accession>
<feature type="region of interest" description="Disordered" evidence="1">
    <location>
        <begin position="479"/>
        <end position="508"/>
    </location>
</feature>
<name>A0A4Q4TS37_9PEZI</name>
<dbReference type="Proteomes" id="UP000293360">
    <property type="component" value="Unassembled WGS sequence"/>
</dbReference>
<feature type="compositionally biased region" description="Pro residues" evidence="1">
    <location>
        <begin position="24"/>
        <end position="34"/>
    </location>
</feature>
<gene>
    <name evidence="2" type="ORF">DL764_002017</name>
</gene>
<evidence type="ECO:0000256" key="1">
    <source>
        <dbReference type="SAM" id="MobiDB-lite"/>
    </source>
</evidence>
<feature type="region of interest" description="Disordered" evidence="1">
    <location>
        <begin position="924"/>
        <end position="951"/>
    </location>
</feature>
<comment type="caution">
    <text evidence="2">The sequence shown here is derived from an EMBL/GenBank/DDBJ whole genome shotgun (WGS) entry which is preliminary data.</text>
</comment>